<dbReference type="SUPFAM" id="SSF52540">
    <property type="entry name" value="P-loop containing nucleoside triphosphate hydrolases"/>
    <property type="match status" value="1"/>
</dbReference>
<comment type="caution">
    <text evidence="5">The sequence shown here is derived from an EMBL/GenBank/DDBJ whole genome shotgun (WGS) entry which is preliminary data.</text>
</comment>
<feature type="compositionally biased region" description="Basic and acidic residues" evidence="3">
    <location>
        <begin position="163"/>
        <end position="179"/>
    </location>
</feature>
<protein>
    <submittedName>
        <fullName evidence="5">Copper transport ATP-binding protein NosF</fullName>
    </submittedName>
</protein>
<proteinExistence type="inferred from homology"/>
<comment type="similarity">
    <text evidence="1">Belongs to the ABC transporter superfamily.</text>
</comment>
<dbReference type="Gene3D" id="3.40.50.300">
    <property type="entry name" value="P-loop containing nucleotide triphosphate hydrolases"/>
    <property type="match status" value="1"/>
</dbReference>
<dbReference type="AlphaFoldDB" id="L9XFJ1"/>
<keyword evidence="6" id="KW-1185">Reference proteome</keyword>
<dbReference type="InterPro" id="IPR003439">
    <property type="entry name" value="ABC_transporter-like_ATP-bd"/>
</dbReference>
<reference evidence="5 6" key="1">
    <citation type="journal article" date="2014" name="PLoS Genet.">
        <title>Phylogenetically driven sequencing of extremely halophilic archaea reveals strategies for static and dynamic osmo-response.</title>
        <authorList>
            <person name="Becker E.A."/>
            <person name="Seitzer P.M."/>
            <person name="Tritt A."/>
            <person name="Larsen D."/>
            <person name="Krusor M."/>
            <person name="Yao A.I."/>
            <person name="Wu D."/>
            <person name="Madern D."/>
            <person name="Eisen J.A."/>
            <person name="Darling A.E."/>
            <person name="Facciotti M.T."/>
        </authorList>
    </citation>
    <scope>NUCLEOTIDE SEQUENCE [LARGE SCALE GENOMIC DNA]</scope>
    <source>
        <strain evidence="5 6">DSM 10524</strain>
    </source>
</reference>
<dbReference type="STRING" id="1227497.C491_03795"/>
<keyword evidence="5" id="KW-0067">ATP-binding</keyword>
<gene>
    <name evidence="5" type="ORF">C491_03795</name>
</gene>
<dbReference type="PANTHER" id="PTHR43335">
    <property type="entry name" value="ABC TRANSPORTER, ATP-BINDING PROTEIN"/>
    <property type="match status" value="1"/>
</dbReference>
<evidence type="ECO:0000256" key="3">
    <source>
        <dbReference type="SAM" id="MobiDB-lite"/>
    </source>
</evidence>
<dbReference type="InterPro" id="IPR027417">
    <property type="entry name" value="P-loop_NTPase"/>
</dbReference>
<feature type="region of interest" description="Disordered" evidence="3">
    <location>
        <begin position="160"/>
        <end position="179"/>
    </location>
</feature>
<evidence type="ECO:0000256" key="2">
    <source>
        <dbReference type="ARBA" id="ARBA00022448"/>
    </source>
</evidence>
<evidence type="ECO:0000259" key="4">
    <source>
        <dbReference type="Pfam" id="PF00005"/>
    </source>
</evidence>
<dbReference type="Pfam" id="PF00005">
    <property type="entry name" value="ABC_tran"/>
    <property type="match status" value="1"/>
</dbReference>
<sequence>MTSEYAMSVLETNDLTKRYGGRPVIDALGLTVERGEVFGLVGPTGAGRSTLLDLLAGSVRPSRGSATVPGLNPRHDRDRLNERVGYLRETVDLDGTRSGWEHLRMTTGRTIDDEAIPGVESMIEQSGQLVACVSDADAKATVVQEIAHVGAAIHDLAVAAPDDSNRQRPTDSRTTGDER</sequence>
<keyword evidence="2" id="KW-0813">Transport</keyword>
<feature type="domain" description="ABC transporter" evidence="4">
    <location>
        <begin position="27"/>
        <end position="124"/>
    </location>
</feature>
<evidence type="ECO:0000313" key="6">
    <source>
        <dbReference type="Proteomes" id="UP000011688"/>
    </source>
</evidence>
<dbReference type="GO" id="GO:0005524">
    <property type="term" value="F:ATP binding"/>
    <property type="evidence" value="ECO:0007669"/>
    <property type="project" value="UniProtKB-KW"/>
</dbReference>
<dbReference type="GO" id="GO:0016887">
    <property type="term" value="F:ATP hydrolysis activity"/>
    <property type="evidence" value="ECO:0007669"/>
    <property type="project" value="InterPro"/>
</dbReference>
<keyword evidence="5" id="KW-0547">Nucleotide-binding</keyword>
<accession>L9XFJ1</accession>
<evidence type="ECO:0000313" key="5">
    <source>
        <dbReference type="EMBL" id="ELY60387.1"/>
    </source>
</evidence>
<dbReference type="EMBL" id="AOIB01000013">
    <property type="protein sequence ID" value="ELY60387.1"/>
    <property type="molecule type" value="Genomic_DNA"/>
</dbReference>
<dbReference type="Proteomes" id="UP000011688">
    <property type="component" value="Unassembled WGS sequence"/>
</dbReference>
<dbReference type="eggNOG" id="arCOG00194">
    <property type="taxonomic scope" value="Archaea"/>
</dbReference>
<name>L9XFJ1_9EURY</name>
<organism evidence="5 6">
    <name type="scientific">Natronococcus amylolyticus DSM 10524</name>
    <dbReference type="NCBI Taxonomy" id="1227497"/>
    <lineage>
        <taxon>Archaea</taxon>
        <taxon>Methanobacteriati</taxon>
        <taxon>Methanobacteriota</taxon>
        <taxon>Stenosarchaea group</taxon>
        <taxon>Halobacteria</taxon>
        <taxon>Halobacteriales</taxon>
        <taxon>Natrialbaceae</taxon>
        <taxon>Natronococcus</taxon>
    </lineage>
</organism>
<evidence type="ECO:0000256" key="1">
    <source>
        <dbReference type="ARBA" id="ARBA00005417"/>
    </source>
</evidence>